<proteinExistence type="predicted"/>
<organism evidence="1 2">
    <name type="scientific">Planoprotostelium fungivorum</name>
    <dbReference type="NCBI Taxonomy" id="1890364"/>
    <lineage>
        <taxon>Eukaryota</taxon>
        <taxon>Amoebozoa</taxon>
        <taxon>Evosea</taxon>
        <taxon>Variosea</taxon>
        <taxon>Cavosteliida</taxon>
        <taxon>Cavosteliaceae</taxon>
        <taxon>Planoprotostelium</taxon>
    </lineage>
</organism>
<comment type="caution">
    <text evidence="1">The sequence shown here is derived from an EMBL/GenBank/DDBJ whole genome shotgun (WGS) entry which is preliminary data.</text>
</comment>
<keyword evidence="2" id="KW-1185">Reference proteome</keyword>
<name>A0A2P6NL10_9EUKA</name>
<evidence type="ECO:0000313" key="1">
    <source>
        <dbReference type="EMBL" id="PRP84647.1"/>
    </source>
</evidence>
<dbReference type="Proteomes" id="UP000241769">
    <property type="component" value="Unassembled WGS sequence"/>
</dbReference>
<reference evidence="1 2" key="1">
    <citation type="journal article" date="2018" name="Genome Biol. Evol.">
        <title>Multiple Roots of Fruiting Body Formation in Amoebozoa.</title>
        <authorList>
            <person name="Hillmann F."/>
            <person name="Forbes G."/>
            <person name="Novohradska S."/>
            <person name="Ferling I."/>
            <person name="Riege K."/>
            <person name="Groth M."/>
            <person name="Westermann M."/>
            <person name="Marz M."/>
            <person name="Spaller T."/>
            <person name="Winckler T."/>
            <person name="Schaap P."/>
            <person name="Glockner G."/>
        </authorList>
    </citation>
    <scope>NUCLEOTIDE SEQUENCE [LARGE SCALE GENOMIC DNA]</scope>
    <source>
        <strain evidence="1 2">Jena</strain>
    </source>
</reference>
<gene>
    <name evidence="1" type="ORF">PROFUN_07897</name>
</gene>
<dbReference type="EMBL" id="MDYQ01000059">
    <property type="protein sequence ID" value="PRP84647.1"/>
    <property type="molecule type" value="Genomic_DNA"/>
</dbReference>
<dbReference type="AlphaFoldDB" id="A0A2P6NL10"/>
<dbReference type="InParanoid" id="A0A2P6NL10"/>
<accession>A0A2P6NL10</accession>
<sequence length="83" mass="9342">MLMTLEDSTIPRLNSHLMCSVYAVSEIFGTDEEGVHIHRLKSGNFILIQAKPSDQQELKSLFPYCHSTTRKLGERIQAFGSST</sequence>
<protein>
    <submittedName>
        <fullName evidence="1">Uncharacterized protein</fullName>
    </submittedName>
</protein>
<evidence type="ECO:0000313" key="2">
    <source>
        <dbReference type="Proteomes" id="UP000241769"/>
    </source>
</evidence>